<evidence type="ECO:0000256" key="1">
    <source>
        <dbReference type="SAM" id="MobiDB-lite"/>
    </source>
</evidence>
<protein>
    <recommendedName>
        <fullName evidence="4">C2H2-type domain-containing protein</fullName>
    </recommendedName>
</protein>
<evidence type="ECO:0008006" key="4">
    <source>
        <dbReference type="Google" id="ProtNLM"/>
    </source>
</evidence>
<evidence type="ECO:0000313" key="2">
    <source>
        <dbReference type="EMBL" id="MFB9679893.1"/>
    </source>
</evidence>
<dbReference type="RefSeq" id="WP_344747210.1">
    <property type="nucleotide sequence ID" value="NZ_BAAAWW010000121.1"/>
</dbReference>
<organism evidence="2 3">
    <name type="scientific">Streptosporangium vulgare</name>
    <dbReference type="NCBI Taxonomy" id="46190"/>
    <lineage>
        <taxon>Bacteria</taxon>
        <taxon>Bacillati</taxon>
        <taxon>Actinomycetota</taxon>
        <taxon>Actinomycetes</taxon>
        <taxon>Streptosporangiales</taxon>
        <taxon>Streptosporangiaceae</taxon>
        <taxon>Streptosporangium</taxon>
    </lineage>
</organism>
<dbReference type="Proteomes" id="UP001589610">
    <property type="component" value="Unassembled WGS sequence"/>
</dbReference>
<feature type="compositionally biased region" description="Basic residues" evidence="1">
    <location>
        <begin position="108"/>
        <end position="120"/>
    </location>
</feature>
<gene>
    <name evidence="2" type="ORF">ACFFRH_30800</name>
</gene>
<accession>A0ABV5TQN0</accession>
<reference evidence="2 3" key="1">
    <citation type="submission" date="2024-09" db="EMBL/GenBank/DDBJ databases">
        <authorList>
            <person name="Sun Q."/>
            <person name="Mori K."/>
        </authorList>
    </citation>
    <scope>NUCLEOTIDE SEQUENCE [LARGE SCALE GENOMIC DNA]</scope>
    <source>
        <strain evidence="2 3">JCM 3028</strain>
    </source>
</reference>
<proteinExistence type="predicted"/>
<name>A0ABV5TQN0_9ACTN</name>
<dbReference type="EMBL" id="JBHMBS010000019">
    <property type="protein sequence ID" value="MFB9679893.1"/>
    <property type="molecule type" value="Genomic_DNA"/>
</dbReference>
<sequence length="120" mass="13088">MPLGCRWCGHPPYAHEAASLPHRARHHWEQPTPAQVHARMTVRRRLGLSGRPPVAAPIRSIPGPTPPAVSPVRLPEVSPGRHRRPEQAGVTVVAVPYRRGRSPGPRTPGKHAPHRRGATA</sequence>
<comment type="caution">
    <text evidence="2">The sequence shown here is derived from an EMBL/GenBank/DDBJ whole genome shotgun (WGS) entry which is preliminary data.</text>
</comment>
<keyword evidence="3" id="KW-1185">Reference proteome</keyword>
<feature type="region of interest" description="Disordered" evidence="1">
    <location>
        <begin position="48"/>
        <end position="120"/>
    </location>
</feature>
<evidence type="ECO:0000313" key="3">
    <source>
        <dbReference type="Proteomes" id="UP001589610"/>
    </source>
</evidence>